<dbReference type="PANTHER" id="PTHR43479:SF11">
    <property type="entry name" value="ACREF_ENVCD OPERON REPRESSOR-RELATED"/>
    <property type="match status" value="1"/>
</dbReference>
<dbReference type="Pfam" id="PF00440">
    <property type="entry name" value="TetR_N"/>
    <property type="match status" value="1"/>
</dbReference>
<dbReference type="EMBL" id="FNEO01000001">
    <property type="protein sequence ID" value="SDI58427.1"/>
    <property type="molecule type" value="Genomic_DNA"/>
</dbReference>
<proteinExistence type="predicted"/>
<feature type="domain" description="HTH tetR-type" evidence="3">
    <location>
        <begin position="1"/>
        <end position="59"/>
    </location>
</feature>
<gene>
    <name evidence="5" type="ORF">FBGL_10475</name>
    <name evidence="4" type="ORF">FGL01_14250</name>
    <name evidence="6" type="ORF">SAMN05192550_0272</name>
</gene>
<dbReference type="RefSeq" id="WP_066328351.1">
    <property type="nucleotide sequence ID" value="NZ_BJVF01000001.1"/>
</dbReference>
<evidence type="ECO:0000313" key="9">
    <source>
        <dbReference type="Proteomes" id="UP000321579"/>
    </source>
</evidence>
<dbReference type="EMBL" id="BJVF01000001">
    <property type="protein sequence ID" value="GEL10686.1"/>
    <property type="molecule type" value="Genomic_DNA"/>
</dbReference>
<protein>
    <submittedName>
        <fullName evidence="5">TetR family transcriptional regulator</fullName>
    </submittedName>
    <submittedName>
        <fullName evidence="6">Transcriptional regulator, TetR family</fullName>
    </submittedName>
</protein>
<evidence type="ECO:0000313" key="4">
    <source>
        <dbReference type="EMBL" id="GEL10686.1"/>
    </source>
</evidence>
<evidence type="ECO:0000313" key="8">
    <source>
        <dbReference type="Proteomes" id="UP000182367"/>
    </source>
</evidence>
<dbReference type="Proteomes" id="UP000321579">
    <property type="component" value="Unassembled WGS sequence"/>
</dbReference>
<dbReference type="SUPFAM" id="SSF46689">
    <property type="entry name" value="Homeodomain-like"/>
    <property type="match status" value="1"/>
</dbReference>
<keyword evidence="8" id="KW-1185">Reference proteome</keyword>
<evidence type="ECO:0000313" key="6">
    <source>
        <dbReference type="EMBL" id="SDI58427.1"/>
    </source>
</evidence>
<dbReference type="Gene3D" id="1.10.357.10">
    <property type="entry name" value="Tetracycline Repressor, domain 2"/>
    <property type="match status" value="1"/>
</dbReference>
<dbReference type="InterPro" id="IPR036271">
    <property type="entry name" value="Tet_transcr_reg_TetR-rel_C_sf"/>
</dbReference>
<name>A0A1B9DPP0_9FLAO</name>
<accession>A0A1B9DPP0</accession>
<evidence type="ECO:0000259" key="3">
    <source>
        <dbReference type="PROSITE" id="PS50977"/>
    </source>
</evidence>
<reference evidence="6 8" key="3">
    <citation type="submission" date="2016-10" db="EMBL/GenBank/DDBJ databases">
        <authorList>
            <person name="Varghese N."/>
            <person name="Submissions S."/>
        </authorList>
    </citation>
    <scope>NUCLEOTIDE SEQUENCE [LARGE SCALE GENOMIC DNA]</scope>
    <source>
        <strain evidence="6 8">Gm-149</strain>
    </source>
</reference>
<dbReference type="PRINTS" id="PR00455">
    <property type="entry name" value="HTHTETR"/>
</dbReference>
<reference evidence="5" key="2">
    <citation type="submission" date="2016-03" db="EMBL/GenBank/DDBJ databases">
        <authorList>
            <person name="Ploux O."/>
        </authorList>
    </citation>
    <scope>NUCLEOTIDE SEQUENCE</scope>
    <source>
        <strain evidence="5">NBRC 105008</strain>
    </source>
</reference>
<reference evidence="4 9" key="4">
    <citation type="submission" date="2019-07" db="EMBL/GenBank/DDBJ databases">
        <title>Whole genome shotgun sequence of Flavobacterium glycines NBRC 105008.</title>
        <authorList>
            <person name="Hosoyama A."/>
            <person name="Uohara A."/>
            <person name="Ohji S."/>
            <person name="Ichikawa N."/>
        </authorList>
    </citation>
    <scope>NUCLEOTIDE SEQUENCE [LARGE SCALE GENOMIC DNA]</scope>
    <source>
        <strain evidence="4 9">NBRC 105008</strain>
    </source>
</reference>
<evidence type="ECO:0000256" key="1">
    <source>
        <dbReference type="ARBA" id="ARBA00023125"/>
    </source>
</evidence>
<dbReference type="InterPro" id="IPR001647">
    <property type="entry name" value="HTH_TetR"/>
</dbReference>
<dbReference type="PROSITE" id="PS50977">
    <property type="entry name" value="HTH_TETR_2"/>
    <property type="match status" value="1"/>
</dbReference>
<feature type="DNA-binding region" description="H-T-H motif" evidence="2">
    <location>
        <begin position="22"/>
        <end position="41"/>
    </location>
</feature>
<dbReference type="InterPro" id="IPR009057">
    <property type="entry name" value="Homeodomain-like_sf"/>
</dbReference>
<evidence type="ECO:0000313" key="5">
    <source>
        <dbReference type="EMBL" id="OCB71644.1"/>
    </source>
</evidence>
<dbReference type="AlphaFoldDB" id="A0A1B9DPP0"/>
<dbReference type="GO" id="GO:0003677">
    <property type="term" value="F:DNA binding"/>
    <property type="evidence" value="ECO:0007669"/>
    <property type="project" value="UniProtKB-UniRule"/>
</dbReference>
<sequence length="198" mass="23356">MKDKIISKATDMFLKLGFKSVTMDDIAGEMCISKKTIYKYFCNKEKLIEEGTEVIHQNIHKLMDEVVSKNYNAIEENFEMRKMFKEMFQSFDHSPAYQLKKHYPEIYQKMMANEMEDCRKMFSQNVIKGIEQGLYRPNVDIESATRFYHTLIFSINENTVLERDAYELEGKALEYHTRAIATEKGIIELEKNLLNTTK</sequence>
<dbReference type="InterPro" id="IPR050624">
    <property type="entry name" value="HTH-type_Tx_Regulator"/>
</dbReference>
<reference evidence="7" key="1">
    <citation type="submission" date="2016-03" db="EMBL/GenBank/DDBJ databases">
        <title>Draft genome sequence of Paenibacillus glacialis DSM 22343.</title>
        <authorList>
            <person name="Shin S.-K."/>
            <person name="Yi H."/>
        </authorList>
    </citation>
    <scope>NUCLEOTIDE SEQUENCE [LARGE SCALE GENOMIC DNA]</scope>
    <source>
        <strain evidence="7">NBRC 105008</strain>
    </source>
</reference>
<dbReference type="SUPFAM" id="SSF48498">
    <property type="entry name" value="Tetracyclin repressor-like, C-terminal domain"/>
    <property type="match status" value="1"/>
</dbReference>
<organism evidence="5 7">
    <name type="scientific">Flavobacterium glycines</name>
    <dbReference type="NCBI Taxonomy" id="551990"/>
    <lineage>
        <taxon>Bacteria</taxon>
        <taxon>Pseudomonadati</taxon>
        <taxon>Bacteroidota</taxon>
        <taxon>Flavobacteriia</taxon>
        <taxon>Flavobacteriales</taxon>
        <taxon>Flavobacteriaceae</taxon>
        <taxon>Flavobacterium</taxon>
    </lineage>
</organism>
<dbReference type="OrthoDB" id="881297at2"/>
<dbReference type="Proteomes" id="UP000182367">
    <property type="component" value="Unassembled WGS sequence"/>
</dbReference>
<evidence type="ECO:0000313" key="7">
    <source>
        <dbReference type="Proteomes" id="UP000093226"/>
    </source>
</evidence>
<dbReference type="EMBL" id="LVEO01000018">
    <property type="protein sequence ID" value="OCB71644.1"/>
    <property type="molecule type" value="Genomic_DNA"/>
</dbReference>
<keyword evidence="1 2" id="KW-0238">DNA-binding</keyword>
<evidence type="ECO:0000256" key="2">
    <source>
        <dbReference type="PROSITE-ProRule" id="PRU00335"/>
    </source>
</evidence>
<dbReference type="Proteomes" id="UP000093226">
    <property type="component" value="Unassembled WGS sequence"/>
</dbReference>
<dbReference type="PANTHER" id="PTHR43479">
    <property type="entry name" value="ACREF/ENVCD OPERON REPRESSOR-RELATED"/>
    <property type="match status" value="1"/>
</dbReference>
<comment type="caution">
    <text evidence="5">The sequence shown here is derived from an EMBL/GenBank/DDBJ whole genome shotgun (WGS) entry which is preliminary data.</text>
</comment>
<dbReference type="STRING" id="551990.SAMN05192550_0272"/>